<evidence type="ECO:0000256" key="6">
    <source>
        <dbReference type="SAM" id="Phobius"/>
    </source>
</evidence>
<dbReference type="Gene3D" id="1.10.3860.10">
    <property type="entry name" value="Sodium:dicarboxylate symporter"/>
    <property type="match status" value="1"/>
</dbReference>
<organism evidence="7 8">
    <name type="scientific">Klebsiella pneumoniae subsp. ozaenae</name>
    <dbReference type="NCBI Taxonomy" id="574"/>
    <lineage>
        <taxon>Bacteria</taxon>
        <taxon>Pseudomonadati</taxon>
        <taxon>Pseudomonadota</taxon>
        <taxon>Gammaproteobacteria</taxon>
        <taxon>Enterobacterales</taxon>
        <taxon>Enterobacteriaceae</taxon>
        <taxon>Klebsiella/Raoultella group</taxon>
        <taxon>Klebsiella</taxon>
        <taxon>Klebsiella pneumoniae complex</taxon>
    </lineage>
</organism>
<dbReference type="Pfam" id="PF00375">
    <property type="entry name" value="SDF"/>
    <property type="match status" value="1"/>
</dbReference>
<dbReference type="AlphaFoldDB" id="A0A377ZF13"/>
<dbReference type="SUPFAM" id="SSF118215">
    <property type="entry name" value="Proton glutamate symport protein"/>
    <property type="match status" value="1"/>
</dbReference>
<keyword evidence="4 6" id="KW-1133">Transmembrane helix</keyword>
<dbReference type="GO" id="GO:0015293">
    <property type="term" value="F:symporter activity"/>
    <property type="evidence" value="ECO:0007669"/>
    <property type="project" value="InterPro"/>
</dbReference>
<reference evidence="7 8" key="1">
    <citation type="submission" date="2018-06" db="EMBL/GenBank/DDBJ databases">
        <authorList>
            <consortium name="Pathogen Informatics"/>
            <person name="Doyle S."/>
        </authorList>
    </citation>
    <scope>NUCLEOTIDE SEQUENCE [LARGE SCALE GENOMIC DNA]</scope>
    <source>
        <strain evidence="7 8">NCTC5050</strain>
    </source>
</reference>
<accession>A0A377ZF13</accession>
<evidence type="ECO:0000256" key="3">
    <source>
        <dbReference type="ARBA" id="ARBA00022692"/>
    </source>
</evidence>
<evidence type="ECO:0000313" key="7">
    <source>
        <dbReference type="EMBL" id="STU68729.1"/>
    </source>
</evidence>
<proteinExistence type="predicted"/>
<keyword evidence="8" id="KW-1185">Reference proteome</keyword>
<dbReference type="InterPro" id="IPR001991">
    <property type="entry name" value="Na-dicarboxylate_symporter"/>
</dbReference>
<dbReference type="GO" id="GO:0016020">
    <property type="term" value="C:membrane"/>
    <property type="evidence" value="ECO:0007669"/>
    <property type="project" value="UniProtKB-SubCell"/>
</dbReference>
<evidence type="ECO:0000256" key="2">
    <source>
        <dbReference type="ARBA" id="ARBA00022448"/>
    </source>
</evidence>
<gene>
    <name evidence="7" type="primary">tcyP_2</name>
    <name evidence="7" type="ORF">NCTC5050_02000</name>
</gene>
<sequence length="70" mass="7525">MVAGSNLQDIIKLGGFVVASYIALGIMFVVHGLLLAINGVSPLKYFRKVWPVITFAFTSRSSAASHSAER</sequence>
<feature type="transmembrane region" description="Helical" evidence="6">
    <location>
        <begin position="16"/>
        <end position="37"/>
    </location>
</feature>
<evidence type="ECO:0000313" key="8">
    <source>
        <dbReference type="Proteomes" id="UP000255382"/>
    </source>
</evidence>
<dbReference type="Proteomes" id="UP000255382">
    <property type="component" value="Unassembled WGS sequence"/>
</dbReference>
<evidence type="ECO:0000256" key="1">
    <source>
        <dbReference type="ARBA" id="ARBA00004141"/>
    </source>
</evidence>
<evidence type="ECO:0000256" key="5">
    <source>
        <dbReference type="ARBA" id="ARBA00023136"/>
    </source>
</evidence>
<comment type="subcellular location">
    <subcellularLocation>
        <location evidence="1">Membrane</location>
        <topology evidence="1">Multi-pass membrane protein</topology>
    </subcellularLocation>
</comment>
<dbReference type="InterPro" id="IPR036458">
    <property type="entry name" value="Na:dicarbo_symporter_sf"/>
</dbReference>
<protein>
    <submittedName>
        <fullName evidence="7">L-cystine uptake protein TcyP</fullName>
    </submittedName>
</protein>
<keyword evidence="2" id="KW-0813">Transport</keyword>
<dbReference type="EMBL" id="UGLZ01000004">
    <property type="protein sequence ID" value="STU68729.1"/>
    <property type="molecule type" value="Genomic_DNA"/>
</dbReference>
<keyword evidence="3 6" id="KW-0812">Transmembrane</keyword>
<keyword evidence="5 6" id="KW-0472">Membrane</keyword>
<evidence type="ECO:0000256" key="4">
    <source>
        <dbReference type="ARBA" id="ARBA00022989"/>
    </source>
</evidence>
<name>A0A377ZF13_KLEPO</name>